<evidence type="ECO:0000313" key="3">
    <source>
        <dbReference type="Proteomes" id="UP000307706"/>
    </source>
</evidence>
<name>A0A5S3XKK5_9GAMM</name>
<feature type="non-terminal residue" evidence="2">
    <location>
        <position position="412"/>
    </location>
</feature>
<reference evidence="3" key="2">
    <citation type="submission" date="2019-06" db="EMBL/GenBank/DDBJ databases">
        <title>Co-occurence of chitin degradation, pigmentation and bioactivity in marine Pseudoalteromonas.</title>
        <authorList>
            <person name="Sonnenschein E.C."/>
            <person name="Bech P.K."/>
        </authorList>
    </citation>
    <scope>NUCLEOTIDE SEQUENCE [LARGE SCALE GENOMIC DNA]</scope>
    <source>
        <strain evidence="3">S2231</strain>
    </source>
</reference>
<feature type="compositionally biased region" description="Acidic residues" evidence="1">
    <location>
        <begin position="1"/>
        <end position="15"/>
    </location>
</feature>
<feature type="compositionally biased region" description="Acidic residues" evidence="1">
    <location>
        <begin position="382"/>
        <end position="394"/>
    </location>
</feature>
<sequence length="412" mass="45282">EPELIAETDELDIENIDGLLNEPDDEFDIEEMDELLSGNEDATTTSNLSDDIAGDLLDEVDDELLSETNQHAHNDKASLTESDFDIDDLDSPDNGFQADTMHVPSEDDSILPTSEFEGDDKKNGQSIDELLNALDDSGDSEWDDELAEGDEIDLGDDPLLEGADLSEIEEFDEPDLVTPSAELDSYPELELDSEFDETPLSASETEQALSDALQNKMVSENALEGELDDSHGDDDLDLSFEDDEATPNKSVIEDVTSVENEQAEQNIEDLPEFNEQDALDSMDEELEELSASEFESLLQAEDDLPPQQEANLNTAQELAGIAESSELEAQSADLAVSSEMEEPLETLPEFDEQAALDAVADEPEQPLETEIEDELDVDSALENTLEDDFEEDAVIEPSELDTQSTDEEIGRS</sequence>
<dbReference type="EMBL" id="PNCL01000120">
    <property type="protein sequence ID" value="TMP54585.1"/>
    <property type="molecule type" value="Genomic_DNA"/>
</dbReference>
<feature type="region of interest" description="Disordered" evidence="1">
    <location>
        <begin position="68"/>
        <end position="125"/>
    </location>
</feature>
<dbReference type="Proteomes" id="UP000307706">
    <property type="component" value="Unassembled WGS sequence"/>
</dbReference>
<proteinExistence type="predicted"/>
<feature type="non-terminal residue" evidence="2">
    <location>
        <position position="1"/>
    </location>
</feature>
<feature type="region of interest" description="Disordered" evidence="1">
    <location>
        <begin position="382"/>
        <end position="412"/>
    </location>
</feature>
<feature type="compositionally biased region" description="Acidic residues" evidence="1">
    <location>
        <begin position="223"/>
        <end position="245"/>
    </location>
</feature>
<evidence type="ECO:0000313" key="2">
    <source>
        <dbReference type="EMBL" id="TMP54585.1"/>
    </source>
</evidence>
<reference evidence="2 3" key="1">
    <citation type="submission" date="2017-12" db="EMBL/GenBank/DDBJ databases">
        <authorList>
            <person name="Paulsen S."/>
            <person name="Gram L.K."/>
        </authorList>
    </citation>
    <scope>NUCLEOTIDE SEQUENCE [LARGE SCALE GENOMIC DNA]</scope>
    <source>
        <strain evidence="2 3">S2231</strain>
    </source>
</reference>
<feature type="compositionally biased region" description="Acidic residues" evidence="1">
    <location>
        <begin position="82"/>
        <end position="91"/>
    </location>
</feature>
<gene>
    <name evidence="2" type="ORF">CWB96_19095</name>
</gene>
<dbReference type="AlphaFoldDB" id="A0A5S3XKK5"/>
<evidence type="ECO:0000256" key="1">
    <source>
        <dbReference type="SAM" id="MobiDB-lite"/>
    </source>
</evidence>
<feature type="region of interest" description="Disordered" evidence="1">
    <location>
        <begin position="1"/>
        <end position="24"/>
    </location>
</feature>
<comment type="caution">
    <text evidence="2">The sequence shown here is derived from an EMBL/GenBank/DDBJ whole genome shotgun (WGS) entry which is preliminary data.</text>
</comment>
<protein>
    <submittedName>
        <fullName evidence="2">Uncharacterized protein</fullName>
    </submittedName>
</protein>
<feature type="region of interest" description="Disordered" evidence="1">
    <location>
        <begin position="169"/>
        <end position="266"/>
    </location>
</feature>
<accession>A0A5S3XKK5</accession>
<feature type="compositionally biased region" description="Acidic residues" evidence="1">
    <location>
        <begin position="185"/>
        <end position="197"/>
    </location>
</feature>
<feature type="compositionally biased region" description="Polar residues" evidence="1">
    <location>
        <begin position="200"/>
        <end position="218"/>
    </location>
</feature>
<organism evidence="2 3">
    <name type="scientific">Pseudoalteromonas citrea</name>
    <dbReference type="NCBI Taxonomy" id="43655"/>
    <lineage>
        <taxon>Bacteria</taxon>
        <taxon>Pseudomonadati</taxon>
        <taxon>Pseudomonadota</taxon>
        <taxon>Gammaproteobacteria</taxon>
        <taxon>Alteromonadales</taxon>
        <taxon>Pseudoalteromonadaceae</taxon>
        <taxon>Pseudoalteromonas</taxon>
    </lineage>
</organism>